<evidence type="ECO:0000313" key="2">
    <source>
        <dbReference type="EMBL" id="CAN94287.1"/>
    </source>
</evidence>
<name>A9EW48_SORC5</name>
<reference evidence="2 3" key="1">
    <citation type="journal article" date="2007" name="Nat. Biotechnol.">
        <title>Complete genome sequence of the myxobacterium Sorangium cellulosum.</title>
        <authorList>
            <person name="Schneiker S."/>
            <person name="Perlova O."/>
            <person name="Kaiser O."/>
            <person name="Gerth K."/>
            <person name="Alici A."/>
            <person name="Altmeyer M.O."/>
            <person name="Bartels D."/>
            <person name="Bekel T."/>
            <person name="Beyer S."/>
            <person name="Bode E."/>
            <person name="Bode H.B."/>
            <person name="Bolten C.J."/>
            <person name="Choudhuri J.V."/>
            <person name="Doss S."/>
            <person name="Elnakady Y.A."/>
            <person name="Frank B."/>
            <person name="Gaigalat L."/>
            <person name="Goesmann A."/>
            <person name="Groeger C."/>
            <person name="Gross F."/>
            <person name="Jelsbak L."/>
            <person name="Jelsbak L."/>
            <person name="Kalinowski J."/>
            <person name="Kegler C."/>
            <person name="Knauber T."/>
            <person name="Konietzny S."/>
            <person name="Kopp M."/>
            <person name="Krause L."/>
            <person name="Krug D."/>
            <person name="Linke B."/>
            <person name="Mahmud T."/>
            <person name="Martinez-Arias R."/>
            <person name="McHardy A.C."/>
            <person name="Merai M."/>
            <person name="Meyer F."/>
            <person name="Mormann S."/>
            <person name="Munoz-Dorado J."/>
            <person name="Perez J."/>
            <person name="Pradella S."/>
            <person name="Rachid S."/>
            <person name="Raddatz G."/>
            <person name="Rosenau F."/>
            <person name="Rueckert C."/>
            <person name="Sasse F."/>
            <person name="Scharfe M."/>
            <person name="Schuster S.C."/>
            <person name="Suen G."/>
            <person name="Treuner-Lange A."/>
            <person name="Velicer G.J."/>
            <person name="Vorholter F.-J."/>
            <person name="Weissman K.J."/>
            <person name="Welch R.D."/>
            <person name="Wenzel S.C."/>
            <person name="Whitworth D.E."/>
            <person name="Wilhelm S."/>
            <person name="Wittmann C."/>
            <person name="Bloecker H."/>
            <person name="Puehler A."/>
            <person name="Mueller R."/>
        </authorList>
    </citation>
    <scope>NUCLEOTIDE SEQUENCE [LARGE SCALE GENOMIC DNA]</scope>
    <source>
        <strain evidence="3">So ce56</strain>
    </source>
</reference>
<dbReference type="HOGENOM" id="CLU_1776235_0_0_7"/>
<feature type="region of interest" description="Disordered" evidence="1">
    <location>
        <begin position="26"/>
        <end position="54"/>
    </location>
</feature>
<sequence length="160" mass="16221">MRSLETALHGWGAFLLFTITPASGSPSAGGSSAEDGRSDASGVRGGPTQTREPSFADCRGANTYTFNTASSDTRCAGRGLVVFADSEVEALGCAAARAVLQGVQLAPAGVARTHAICVTSPFGRSTQHVVAYSQDDAKACARSYVCAALGNCTAAPNACQ</sequence>
<dbReference type="EMBL" id="AM746676">
    <property type="protein sequence ID" value="CAN94287.1"/>
    <property type="molecule type" value="Genomic_DNA"/>
</dbReference>
<dbReference type="KEGG" id="scl:sce4124"/>
<gene>
    <name evidence="2" type="ordered locus">sce4124</name>
</gene>
<dbReference type="RefSeq" id="WP_012236757.1">
    <property type="nucleotide sequence ID" value="NC_010162.1"/>
</dbReference>
<protein>
    <submittedName>
        <fullName evidence="2">Uncharacterized protein</fullName>
    </submittedName>
</protein>
<keyword evidence="3" id="KW-1185">Reference proteome</keyword>
<dbReference type="Proteomes" id="UP000002139">
    <property type="component" value="Chromosome"/>
</dbReference>
<evidence type="ECO:0000313" key="3">
    <source>
        <dbReference type="Proteomes" id="UP000002139"/>
    </source>
</evidence>
<dbReference type="AlphaFoldDB" id="A9EW48"/>
<proteinExistence type="predicted"/>
<accession>A9EW48</accession>
<dbReference type="BioCyc" id="SCEL448385:SCE_RS21205-MONOMER"/>
<evidence type="ECO:0000256" key="1">
    <source>
        <dbReference type="SAM" id="MobiDB-lite"/>
    </source>
</evidence>
<organism evidence="2 3">
    <name type="scientific">Sorangium cellulosum (strain So ce56)</name>
    <name type="common">Polyangium cellulosum (strain So ce56)</name>
    <dbReference type="NCBI Taxonomy" id="448385"/>
    <lineage>
        <taxon>Bacteria</taxon>
        <taxon>Pseudomonadati</taxon>
        <taxon>Myxococcota</taxon>
        <taxon>Polyangia</taxon>
        <taxon>Polyangiales</taxon>
        <taxon>Polyangiaceae</taxon>
        <taxon>Sorangium</taxon>
    </lineage>
</organism>